<dbReference type="Gene3D" id="3.30.70.270">
    <property type="match status" value="1"/>
</dbReference>
<dbReference type="EMBL" id="CP002546">
    <property type="protein sequence ID" value="ADY59378.1"/>
    <property type="molecule type" value="Genomic_DNA"/>
</dbReference>
<reference evidence="5" key="1">
    <citation type="submission" date="2011-02" db="EMBL/GenBank/DDBJ databases">
        <title>The complete genome of Planctomyces brasiliensis DSM 5305.</title>
        <authorList>
            <person name="Lucas S."/>
            <person name="Copeland A."/>
            <person name="Lapidus A."/>
            <person name="Bruce D."/>
            <person name="Goodwin L."/>
            <person name="Pitluck S."/>
            <person name="Kyrpides N."/>
            <person name="Mavromatis K."/>
            <person name="Pagani I."/>
            <person name="Ivanova N."/>
            <person name="Ovchinnikova G."/>
            <person name="Lu M."/>
            <person name="Detter J.C."/>
            <person name="Han C."/>
            <person name="Land M."/>
            <person name="Hauser L."/>
            <person name="Markowitz V."/>
            <person name="Cheng J.-F."/>
            <person name="Hugenholtz P."/>
            <person name="Woyke T."/>
            <person name="Wu D."/>
            <person name="Tindall B."/>
            <person name="Pomrenke H.G."/>
            <person name="Brambilla E."/>
            <person name="Klenk H.-P."/>
            <person name="Eisen J.A."/>
        </authorList>
    </citation>
    <scope>NUCLEOTIDE SEQUENCE [LARGE SCALE GENOMIC DNA]</scope>
    <source>
        <strain evidence="5">ATCC 49424 / DSM 5305 / JCM 21570 / NBRC 103401 / IFAM 1448</strain>
    </source>
</reference>
<dbReference type="Pfam" id="PF00990">
    <property type="entry name" value="GGDEF"/>
    <property type="match status" value="1"/>
</dbReference>
<dbReference type="SMART" id="SM00267">
    <property type="entry name" value="GGDEF"/>
    <property type="match status" value="1"/>
</dbReference>
<dbReference type="Proteomes" id="UP000006860">
    <property type="component" value="Chromosome"/>
</dbReference>
<keyword evidence="2" id="KW-0812">Transmembrane</keyword>
<dbReference type="eggNOG" id="COG2199">
    <property type="taxonomic scope" value="Bacteria"/>
</dbReference>
<keyword evidence="2" id="KW-1133">Transmembrane helix</keyword>
<dbReference type="InterPro" id="IPR043128">
    <property type="entry name" value="Rev_trsase/Diguanyl_cyclase"/>
</dbReference>
<dbReference type="InterPro" id="IPR029787">
    <property type="entry name" value="Nucleotide_cyclase"/>
</dbReference>
<keyword evidence="5" id="KW-1185">Reference proteome</keyword>
<dbReference type="InterPro" id="IPR000160">
    <property type="entry name" value="GGDEF_dom"/>
</dbReference>
<dbReference type="KEGG" id="pbs:Plabr_1768"/>
<feature type="transmembrane region" description="Helical" evidence="2">
    <location>
        <begin position="17"/>
        <end position="38"/>
    </location>
</feature>
<proteinExistence type="predicted"/>
<feature type="region of interest" description="Disordered" evidence="1">
    <location>
        <begin position="119"/>
        <end position="142"/>
    </location>
</feature>
<organism evidence="4 5">
    <name type="scientific">Rubinisphaera brasiliensis (strain ATCC 49424 / DSM 5305 / JCM 21570 / IAM 15109 / NBRC 103401 / IFAM 1448)</name>
    <name type="common">Planctomyces brasiliensis</name>
    <dbReference type="NCBI Taxonomy" id="756272"/>
    <lineage>
        <taxon>Bacteria</taxon>
        <taxon>Pseudomonadati</taxon>
        <taxon>Planctomycetota</taxon>
        <taxon>Planctomycetia</taxon>
        <taxon>Planctomycetales</taxon>
        <taxon>Planctomycetaceae</taxon>
        <taxon>Rubinisphaera</taxon>
    </lineage>
</organism>
<sequence length="315" mass="34893">MSIALEILTLAAVSRSVMLICLLLPIAAATGFAFGILYERWHQGSKLERVRKRFEKLCDHVHSLLNQTERACAALDTQLRSNRLPENEQKRLASASERLSLRLQSLTGKATSLKSVVSRALPSAGSSKTPKPPRWITTPVDPRTNLPDKTAYLRNVDLLQNYVPGDGVESGILYVQLDRYLQHCERLGDDVADAFMRQTAEQVLAQLEEPDVLCQTRSDLLIALLPQGGGHIKTVAEAARTAIREGQYLHPHTMEPVFVTASFGYTRVDDNLRNALDMEQAIWHRAQVALQASAKHGRCQLHEVTSAGSSRLIVG</sequence>
<feature type="domain" description="GGDEF" evidence="3">
    <location>
        <begin position="134"/>
        <end position="300"/>
    </location>
</feature>
<dbReference type="RefSeq" id="WP_013628105.1">
    <property type="nucleotide sequence ID" value="NC_015174.1"/>
</dbReference>
<accession>F0SFH1</accession>
<dbReference type="OrthoDB" id="244009at2"/>
<name>F0SFH1_RUBBR</name>
<protein>
    <submittedName>
        <fullName evidence="4">GGDEF domain containing protein</fullName>
    </submittedName>
</protein>
<dbReference type="STRING" id="756272.Plabr_1768"/>
<gene>
    <name evidence="4" type="ordered locus">Plabr_1768</name>
</gene>
<keyword evidence="2" id="KW-0472">Membrane</keyword>
<evidence type="ECO:0000256" key="1">
    <source>
        <dbReference type="SAM" id="MobiDB-lite"/>
    </source>
</evidence>
<dbReference type="HOGENOM" id="CLU_882458_0_0_0"/>
<evidence type="ECO:0000313" key="5">
    <source>
        <dbReference type="Proteomes" id="UP000006860"/>
    </source>
</evidence>
<dbReference type="SUPFAM" id="SSF55073">
    <property type="entry name" value="Nucleotide cyclase"/>
    <property type="match status" value="1"/>
</dbReference>
<evidence type="ECO:0000256" key="2">
    <source>
        <dbReference type="SAM" id="Phobius"/>
    </source>
</evidence>
<dbReference type="AlphaFoldDB" id="F0SFH1"/>
<evidence type="ECO:0000259" key="3">
    <source>
        <dbReference type="SMART" id="SM00267"/>
    </source>
</evidence>
<evidence type="ECO:0000313" key="4">
    <source>
        <dbReference type="EMBL" id="ADY59378.1"/>
    </source>
</evidence>